<comment type="subcellular location">
    <subcellularLocation>
        <location evidence="1">Golgi apparatus</location>
    </subcellularLocation>
</comment>
<dbReference type="GO" id="GO:0006888">
    <property type="term" value="P:endoplasmic reticulum to Golgi vesicle-mediated transport"/>
    <property type="evidence" value="ECO:0007669"/>
    <property type="project" value="TreeGrafter"/>
</dbReference>
<dbReference type="EMBL" id="FZOQ01000019">
    <property type="protein sequence ID" value="SNS98603.1"/>
    <property type="molecule type" value="Genomic_DNA"/>
</dbReference>
<dbReference type="Proteomes" id="UP000198432">
    <property type="component" value="Unassembled WGS sequence"/>
</dbReference>
<dbReference type="GO" id="GO:0005737">
    <property type="term" value="C:cytoplasm"/>
    <property type="evidence" value="ECO:0007669"/>
    <property type="project" value="GOC"/>
</dbReference>
<proteinExistence type="predicted"/>
<protein>
    <submittedName>
        <fullName evidence="8">Phage tail tape measure protein, TP901 family, core region</fullName>
    </submittedName>
</protein>
<organism evidence="8 9">
    <name type="scientific">Pontibacter ummariensis</name>
    <dbReference type="NCBI Taxonomy" id="1610492"/>
    <lineage>
        <taxon>Bacteria</taxon>
        <taxon>Pseudomonadati</taxon>
        <taxon>Bacteroidota</taxon>
        <taxon>Cytophagia</taxon>
        <taxon>Cytophagales</taxon>
        <taxon>Hymenobacteraceae</taxon>
        <taxon>Pontibacter</taxon>
    </lineage>
</organism>
<evidence type="ECO:0000256" key="4">
    <source>
        <dbReference type="SAM" id="Coils"/>
    </source>
</evidence>
<keyword evidence="6" id="KW-0472">Membrane</keyword>
<evidence type="ECO:0000256" key="3">
    <source>
        <dbReference type="ARBA" id="ARBA00023054"/>
    </source>
</evidence>
<accession>A0A239J008</accession>
<reference evidence="9" key="1">
    <citation type="submission" date="2017-06" db="EMBL/GenBank/DDBJ databases">
        <authorList>
            <person name="Varghese N."/>
            <person name="Submissions S."/>
        </authorList>
    </citation>
    <scope>NUCLEOTIDE SEQUENCE [LARGE SCALE GENOMIC DNA]</scope>
    <source>
        <strain evidence="9">NKM1</strain>
    </source>
</reference>
<dbReference type="OrthoDB" id="966051at2"/>
<keyword evidence="6" id="KW-1133">Transmembrane helix</keyword>
<feature type="transmembrane region" description="Helical" evidence="6">
    <location>
        <begin position="301"/>
        <end position="322"/>
    </location>
</feature>
<evidence type="ECO:0000259" key="7">
    <source>
        <dbReference type="Pfam" id="PF10145"/>
    </source>
</evidence>
<sequence length="1661" mass="182178">MGVKMNGSGSGGLNFVVTCDISEVEKKAKQIIDTFAKLQNQTNALSSKAAVDEAYRKEQVAIQKALADSRLALQKLKEEQAAQRVELEKSRAVAAEHRAEAERLKRSEQALNLEYKEGKVALQQYMLEQRKIADAQREATRQQREAERTLKEQVRLQKEQEKQAERNRRQLEKESSEYYKLTQALGKVRKEAKDVQAEMFRLEREGLKASDAYRQLEIRSKALTTQTQVLDQGVKRIDASLGLHQRNVGNYGSALAGISPIFAAIEQQLGNFGTSLDDIATRPDPFKALGTSLMAFGRATLAFLATPVGAILALLGGLYALISSNKQTVIEFDAALKGVGKTTGLADEELERLGDSVIKLSNNLKSVSSKQLLDYAQAAGQLGVKGSQNILRFAETMAMLDTASDVDSEGGPAAIARLLELTDHGVENVQAFGDEIVNLGNNMAATENEILGNATRIAQATTLYKVGRQDVLAYAAATKAVGLQAEVVGSSFSRTFGSIEAAIRTGKNIETFASVTGRSVEDLKASFKDDASGIFKDFVKGLNGVAESGGSVQGVLQSLNITSVEDQRVIASLATNYGVLTDALKLAGDASGSMQKEFDTANKKLENVGKRIGIAWDNLVLSIENGQGVFARVGSYIGNEFADLLVSTKGVIDELGIAFKVAGQFLADYTPKAQEAGEMNMQYADVLKTILDFLSDISLRSFIFTFTVQIPNAIRTGGAHIEAFVNKVTGFVKFISTASKDIGNYFMSALNPFERGVSASNISELYKAYERQTRESNRVILDAAREENEKYIQLFRDRYDAATAAVEEGEQAVVDAATKGLNGALAAANEAELAAAEAMSAASKNKFKDAEAAAKRAEEAAKRAAAEAAVASEEAKTEANAAAQKAADAATKARQAADTAMENVKARRALQEKIDALNQEANRKQLDQNEAEIQAVRDKYAKMREEVEAFYKDPKNAGLKVDTSGLKASEQKEVEDVAARQQVDALKASLAERKQLYAEYQQYVSEFGEAKARERFKDEIGEFESYVAYLKSLVPDASDKSVLATRMLEALTPAIQKAEKEARDKEFDEQVKNLQRILEATRTAKQQELLIEEQYQKDLAQLRKHYANDPEALAAATARVTEEKNLRIQAAYDEEIKRTNIYKKATADITNFTRKQVKAQITAIDEVLKTEKLSEKEREELLRRRKQLQEDLAMETAESIANMSNGLREAASLIGKFDAAAAKTVNTVADLAGSVANIAAGFASGDPMSMISGAIGAVGALFSLFDRSAEREAAAAERRQWALERTQEAIEEMNRALARQAEIIEKALGTDRIDAYRRQMQLLATDISSTIQKLEALNLATRRERGGPLDYSIDLTSYESLLGQVEGRQRDRNGGPSKDINPSDEELLKALEDALKDNRQNIEKIYQDLASGKLVGDTDQLRTLLEQYEQLENQLESLKQELQEEVTGISFSSLIDEITSMFAEGKVAAEDFAKFFEEKMEAAVIRSFQRKAIEKQMQEFYEEFATAAGDGLTEEEIEELRKTYLEKMDAARAELENLNKIAGTDVGAIVEEQSQDTLTGAIRGQLTEETGGKLAGIYQGIFGLNKQQLAVQEQLLKMQEGSYLSMGEMLDIGKQQLYYQQQIASNTLKNAESSIRIESKLERIITNTNPGQSSRDMGLGG</sequence>
<evidence type="ECO:0000256" key="2">
    <source>
        <dbReference type="ARBA" id="ARBA00023034"/>
    </source>
</evidence>
<feature type="region of interest" description="Disordered" evidence="5">
    <location>
        <begin position="1364"/>
        <end position="1384"/>
    </location>
</feature>
<keyword evidence="3 4" id="KW-0175">Coiled coil</keyword>
<feature type="coiled-coil region" evidence="4">
    <location>
        <begin position="900"/>
        <end position="953"/>
    </location>
</feature>
<dbReference type="GO" id="GO:0007030">
    <property type="term" value="P:Golgi organization"/>
    <property type="evidence" value="ECO:0007669"/>
    <property type="project" value="TreeGrafter"/>
</dbReference>
<dbReference type="PANTHER" id="PTHR18921:SF2">
    <property type="entry name" value="THYROID RECEPTOR-INTERACTING PROTEIN 11"/>
    <property type="match status" value="1"/>
</dbReference>
<evidence type="ECO:0000313" key="9">
    <source>
        <dbReference type="Proteomes" id="UP000198432"/>
    </source>
</evidence>
<keyword evidence="2" id="KW-0333">Golgi apparatus</keyword>
<name>A0A239J008_9BACT</name>
<keyword evidence="6" id="KW-0812">Transmembrane</keyword>
<dbReference type="Pfam" id="PF10145">
    <property type="entry name" value="PhageMin_Tail"/>
    <property type="match status" value="1"/>
</dbReference>
<evidence type="ECO:0000313" key="8">
    <source>
        <dbReference type="EMBL" id="SNS98603.1"/>
    </source>
</evidence>
<evidence type="ECO:0000256" key="1">
    <source>
        <dbReference type="ARBA" id="ARBA00004555"/>
    </source>
</evidence>
<evidence type="ECO:0000256" key="6">
    <source>
        <dbReference type="SAM" id="Phobius"/>
    </source>
</evidence>
<feature type="coiled-coil region" evidence="4">
    <location>
        <begin position="1514"/>
        <end position="1541"/>
    </location>
</feature>
<dbReference type="GO" id="GO:0031267">
    <property type="term" value="F:small GTPase binding"/>
    <property type="evidence" value="ECO:0007669"/>
    <property type="project" value="TreeGrafter"/>
</dbReference>
<dbReference type="InterPro" id="IPR010090">
    <property type="entry name" value="Phage_tape_meas"/>
</dbReference>
<feature type="coiled-coil region" evidence="4">
    <location>
        <begin position="73"/>
        <end position="205"/>
    </location>
</feature>
<gene>
    <name evidence="8" type="ORF">SAMN06296052_11976</name>
</gene>
<dbReference type="PANTHER" id="PTHR18921">
    <property type="entry name" value="MYOSIN HEAVY CHAIN - RELATED"/>
    <property type="match status" value="1"/>
</dbReference>
<keyword evidence="9" id="KW-1185">Reference proteome</keyword>
<feature type="coiled-coil region" evidence="4">
    <location>
        <begin position="1388"/>
        <end position="1448"/>
    </location>
</feature>
<feature type="coiled-coil region" evidence="4">
    <location>
        <begin position="840"/>
        <end position="874"/>
    </location>
</feature>
<dbReference type="NCBIfam" id="TIGR01760">
    <property type="entry name" value="tape_meas_TP901"/>
    <property type="match status" value="1"/>
</dbReference>
<evidence type="ECO:0000256" key="5">
    <source>
        <dbReference type="SAM" id="MobiDB-lite"/>
    </source>
</evidence>
<feature type="domain" description="Phage tail tape measure protein" evidence="7">
    <location>
        <begin position="356"/>
        <end position="546"/>
    </location>
</feature>
<feature type="coiled-coil region" evidence="4">
    <location>
        <begin position="1171"/>
        <end position="1198"/>
    </location>
</feature>
<dbReference type="RefSeq" id="WP_089320695.1">
    <property type="nucleotide sequence ID" value="NZ_FZOQ01000019.1"/>
</dbReference>